<organism evidence="10 11">
    <name type="scientific">Chelonia mydas</name>
    <name type="common">Green sea-turtle</name>
    <name type="synonym">Chelonia agassizi</name>
    <dbReference type="NCBI Taxonomy" id="8469"/>
    <lineage>
        <taxon>Eukaryota</taxon>
        <taxon>Metazoa</taxon>
        <taxon>Chordata</taxon>
        <taxon>Craniata</taxon>
        <taxon>Vertebrata</taxon>
        <taxon>Euteleostomi</taxon>
        <taxon>Archelosauria</taxon>
        <taxon>Testudinata</taxon>
        <taxon>Testudines</taxon>
        <taxon>Cryptodira</taxon>
        <taxon>Durocryptodira</taxon>
        <taxon>Americhelydia</taxon>
        <taxon>Chelonioidea</taxon>
        <taxon>Cheloniidae</taxon>
        <taxon>Chelonia</taxon>
    </lineage>
</organism>
<evidence type="ECO:0000256" key="8">
    <source>
        <dbReference type="ARBA" id="ARBA00023224"/>
    </source>
</evidence>
<dbReference type="AlphaFoldDB" id="M7B0X3"/>
<dbReference type="PANTHER" id="PTHR48018">
    <property type="entry name" value="OLFACTORY RECEPTOR"/>
    <property type="match status" value="1"/>
</dbReference>
<dbReference type="SUPFAM" id="SSF81321">
    <property type="entry name" value="Family A G protein-coupled receptor-like"/>
    <property type="match status" value="1"/>
</dbReference>
<dbReference type="Pfam" id="PF13853">
    <property type="entry name" value="7tm_4"/>
    <property type="match status" value="1"/>
</dbReference>
<keyword evidence="3 9" id="KW-0812">Transmembrane</keyword>
<gene>
    <name evidence="10" type="ORF">UY3_17204</name>
</gene>
<evidence type="ECO:0000256" key="4">
    <source>
        <dbReference type="ARBA" id="ARBA00022989"/>
    </source>
</evidence>
<dbReference type="GO" id="GO:0004984">
    <property type="term" value="F:olfactory receptor activity"/>
    <property type="evidence" value="ECO:0007669"/>
    <property type="project" value="InterPro"/>
</dbReference>
<comment type="subcellular location">
    <subcellularLocation>
        <location evidence="2">Membrane</location>
        <topology evidence="2">Multi-pass membrane protein</topology>
    </subcellularLocation>
</comment>
<dbReference type="Gene3D" id="1.20.1070.10">
    <property type="entry name" value="Rhodopsin 7-helix transmembrane proteins"/>
    <property type="match status" value="1"/>
</dbReference>
<protein>
    <submittedName>
        <fullName evidence="10">Uncharacterized protein</fullName>
    </submittedName>
</protein>
<keyword evidence="8" id="KW-0807">Transducer</keyword>
<reference evidence="11" key="1">
    <citation type="journal article" date="2013" name="Nat. Genet.">
        <title>The draft genomes of soft-shell turtle and green sea turtle yield insights into the development and evolution of the turtle-specific body plan.</title>
        <authorList>
            <person name="Wang Z."/>
            <person name="Pascual-Anaya J."/>
            <person name="Zadissa A."/>
            <person name="Li W."/>
            <person name="Niimura Y."/>
            <person name="Huang Z."/>
            <person name="Li C."/>
            <person name="White S."/>
            <person name="Xiong Z."/>
            <person name="Fang D."/>
            <person name="Wang B."/>
            <person name="Ming Y."/>
            <person name="Chen Y."/>
            <person name="Zheng Y."/>
            <person name="Kuraku S."/>
            <person name="Pignatelli M."/>
            <person name="Herrero J."/>
            <person name="Beal K."/>
            <person name="Nozawa M."/>
            <person name="Li Q."/>
            <person name="Wang J."/>
            <person name="Zhang H."/>
            <person name="Yu L."/>
            <person name="Shigenobu S."/>
            <person name="Wang J."/>
            <person name="Liu J."/>
            <person name="Flicek P."/>
            <person name="Searle S."/>
            <person name="Wang J."/>
            <person name="Kuratani S."/>
            <person name="Yin Y."/>
            <person name="Aken B."/>
            <person name="Zhang G."/>
            <person name="Irie N."/>
        </authorList>
    </citation>
    <scope>NUCLEOTIDE SEQUENCE [LARGE SCALE GENOMIC DNA]</scope>
</reference>
<feature type="transmembrane region" description="Helical" evidence="9">
    <location>
        <begin position="32"/>
        <end position="54"/>
    </location>
</feature>
<dbReference type="GO" id="GO:0016020">
    <property type="term" value="C:membrane"/>
    <property type="evidence" value="ECO:0007669"/>
    <property type="project" value="UniProtKB-SubCell"/>
</dbReference>
<keyword evidence="7" id="KW-0675">Receptor</keyword>
<name>M7B0X3_CHEMY</name>
<dbReference type="GO" id="GO:0004930">
    <property type="term" value="F:G protein-coupled receptor activity"/>
    <property type="evidence" value="ECO:0007669"/>
    <property type="project" value="UniProtKB-KW"/>
</dbReference>
<evidence type="ECO:0000256" key="7">
    <source>
        <dbReference type="ARBA" id="ARBA00023170"/>
    </source>
</evidence>
<dbReference type="STRING" id="8469.M7B0X3"/>
<evidence type="ECO:0000256" key="2">
    <source>
        <dbReference type="ARBA" id="ARBA00004141"/>
    </source>
</evidence>
<evidence type="ECO:0000256" key="3">
    <source>
        <dbReference type="ARBA" id="ARBA00022692"/>
    </source>
</evidence>
<evidence type="ECO:0000256" key="6">
    <source>
        <dbReference type="ARBA" id="ARBA00023136"/>
    </source>
</evidence>
<proteinExistence type="predicted"/>
<keyword evidence="4 9" id="KW-1133">Transmembrane helix</keyword>
<evidence type="ECO:0000256" key="5">
    <source>
        <dbReference type="ARBA" id="ARBA00023040"/>
    </source>
</evidence>
<keyword evidence="11" id="KW-1185">Reference proteome</keyword>
<keyword evidence="6 9" id="KW-0472">Membrane</keyword>
<evidence type="ECO:0000256" key="9">
    <source>
        <dbReference type="SAM" id="Phobius"/>
    </source>
</evidence>
<comment type="function">
    <text evidence="1">Odorant receptor.</text>
</comment>
<evidence type="ECO:0000313" key="10">
    <source>
        <dbReference type="EMBL" id="EMP25723.1"/>
    </source>
</evidence>
<keyword evidence="5" id="KW-0297">G-protein coupled receptor</keyword>
<dbReference type="Proteomes" id="UP000031443">
    <property type="component" value="Unassembled WGS sequence"/>
</dbReference>
<sequence length="108" mass="12342">SSMGYRLGRKNHSMVTKFILLGLSDQPERQQLFFVVFSLIYTATLFGNLTIITLSSMDSRLHIPRFFFLSNLSFLNISYTSAMVPKMLSNMLANNKSIPMSCVQHRDI</sequence>
<dbReference type="InterPro" id="IPR000725">
    <property type="entry name" value="Olfact_rcpt"/>
</dbReference>
<evidence type="ECO:0000313" key="11">
    <source>
        <dbReference type="Proteomes" id="UP000031443"/>
    </source>
</evidence>
<feature type="non-terminal residue" evidence="10">
    <location>
        <position position="1"/>
    </location>
</feature>
<accession>M7B0X3</accession>
<evidence type="ECO:0000256" key="1">
    <source>
        <dbReference type="ARBA" id="ARBA00002936"/>
    </source>
</evidence>
<dbReference type="EMBL" id="KB586882">
    <property type="protein sequence ID" value="EMP25723.1"/>
    <property type="molecule type" value="Genomic_DNA"/>
</dbReference>